<name>A0A0F9HF63_9ZZZZ</name>
<dbReference type="EMBL" id="LAZR01017106">
    <property type="protein sequence ID" value="KKM01767.1"/>
    <property type="molecule type" value="Genomic_DNA"/>
</dbReference>
<organism evidence="1">
    <name type="scientific">marine sediment metagenome</name>
    <dbReference type="NCBI Taxonomy" id="412755"/>
    <lineage>
        <taxon>unclassified sequences</taxon>
        <taxon>metagenomes</taxon>
        <taxon>ecological metagenomes</taxon>
    </lineage>
</organism>
<comment type="caution">
    <text evidence="1">The sequence shown here is derived from an EMBL/GenBank/DDBJ whole genome shotgun (WGS) entry which is preliminary data.</text>
</comment>
<proteinExistence type="predicted"/>
<sequence>MKKYMGKVSAVFLLFLIAIFWTATIAYNVRAVLSTKVSAYTNLVVSAAGAETDLIAATGYSVGVPAPGGTLGPFDLRAHSSARGGSAMEANSAVLTCFATCNDNDDVTISLYGISDGGAPERIGSLLLTFGTAIRSSGVRWADTCVATDTHITAIIVSDSGNNRIVKVTFDTTGYRYMYAIAHTTTTGAATGITVPLRYF</sequence>
<dbReference type="AlphaFoldDB" id="A0A0F9HF63"/>
<protein>
    <submittedName>
        <fullName evidence="1">Uncharacterized protein</fullName>
    </submittedName>
</protein>
<evidence type="ECO:0000313" key="1">
    <source>
        <dbReference type="EMBL" id="KKM01767.1"/>
    </source>
</evidence>
<accession>A0A0F9HF63</accession>
<reference evidence="1" key="1">
    <citation type="journal article" date="2015" name="Nature">
        <title>Complex archaea that bridge the gap between prokaryotes and eukaryotes.</title>
        <authorList>
            <person name="Spang A."/>
            <person name="Saw J.H."/>
            <person name="Jorgensen S.L."/>
            <person name="Zaremba-Niedzwiedzka K."/>
            <person name="Martijn J."/>
            <person name="Lind A.E."/>
            <person name="van Eijk R."/>
            <person name="Schleper C."/>
            <person name="Guy L."/>
            <person name="Ettema T.J."/>
        </authorList>
    </citation>
    <scope>NUCLEOTIDE SEQUENCE</scope>
</reference>
<gene>
    <name evidence="1" type="ORF">LCGC14_1791130</name>
</gene>